<name>A4S0H3_OSTLU</name>
<gene>
    <name evidence="4" type="ORF">OSTLU_12740</name>
</gene>
<dbReference type="Pfam" id="PF05670">
    <property type="entry name" value="NFACT-R_1"/>
    <property type="match status" value="1"/>
</dbReference>
<dbReference type="AlphaFoldDB" id="A4S0H3"/>
<sequence>MVLYYTPADAATTGHVIYVGRDKVENEDLIKYGLEHDVWFHVDKLSSAHVYLRMRPGQTMDDITAEELRDCAQLVKANSIAGNKQNDLHVIYTPWGNLLKRGDMDVGQVSFKDESNALVRRVKVKTRDNEIVNRLNKTKVEAYPDLHAEREAFEESVRQAKKEAYRIEEAKRLEEERARKADIEARDYKHIMVDEKMKSNKEMAKKYESYEDAEDDFM</sequence>
<dbReference type="InterPro" id="IPR008532">
    <property type="entry name" value="NFACT_RNA-bd"/>
</dbReference>
<dbReference type="HOGENOM" id="CLU_076656_0_1_1"/>
<feature type="coiled-coil region" evidence="2">
    <location>
        <begin position="143"/>
        <end position="177"/>
    </location>
</feature>
<dbReference type="KEGG" id="olu:OSTLU_12740"/>
<dbReference type="Gramene" id="ABO97039">
    <property type="protein sequence ID" value="ABO97039"/>
    <property type="gene ID" value="OSTLU_12740"/>
</dbReference>
<dbReference type="OMA" id="YHDEKAV"/>
<comment type="similarity">
    <text evidence="1">Belongs to the CCDC25 family.</text>
</comment>
<protein>
    <recommendedName>
        <fullName evidence="3">NFACT RNA-binding domain-containing protein</fullName>
    </recommendedName>
</protein>
<dbReference type="OrthoDB" id="200398at2759"/>
<dbReference type="Proteomes" id="UP000001568">
    <property type="component" value="Chromosome 7"/>
</dbReference>
<keyword evidence="2" id="KW-0175">Coiled coil</keyword>
<accession>A4S0H3</accession>
<evidence type="ECO:0000256" key="2">
    <source>
        <dbReference type="SAM" id="Coils"/>
    </source>
</evidence>
<dbReference type="EMBL" id="CP000587">
    <property type="protein sequence ID" value="ABO97039.1"/>
    <property type="molecule type" value="Genomic_DNA"/>
</dbReference>
<feature type="domain" description="NFACT RNA-binding" evidence="3">
    <location>
        <begin position="1"/>
        <end position="113"/>
    </location>
</feature>
<evidence type="ECO:0000259" key="3">
    <source>
        <dbReference type="Pfam" id="PF05670"/>
    </source>
</evidence>
<evidence type="ECO:0000313" key="5">
    <source>
        <dbReference type="Proteomes" id="UP000001568"/>
    </source>
</evidence>
<dbReference type="InterPro" id="IPR039730">
    <property type="entry name" value="Jlp2/Ccd25"/>
</dbReference>
<dbReference type="PANTHER" id="PTHR13049">
    <property type="entry name" value="DUF814-RELATED"/>
    <property type="match status" value="1"/>
</dbReference>
<proteinExistence type="inferred from homology"/>
<dbReference type="eggNOG" id="KOG3272">
    <property type="taxonomic scope" value="Eukaryota"/>
</dbReference>
<evidence type="ECO:0000313" key="4">
    <source>
        <dbReference type="EMBL" id="ABO97039.1"/>
    </source>
</evidence>
<keyword evidence="5" id="KW-1185">Reference proteome</keyword>
<dbReference type="RefSeq" id="XP_001418746.1">
    <property type="nucleotide sequence ID" value="XM_001418709.1"/>
</dbReference>
<dbReference type="PANTHER" id="PTHR13049:SF2">
    <property type="entry name" value="COILED-COIL DOMAIN-CONTAINING PROTEIN 25"/>
    <property type="match status" value="1"/>
</dbReference>
<evidence type="ECO:0000256" key="1">
    <source>
        <dbReference type="ARBA" id="ARBA00008998"/>
    </source>
</evidence>
<reference evidence="4 5" key="1">
    <citation type="journal article" date="2007" name="Proc. Natl. Acad. Sci. U.S.A.">
        <title>The tiny eukaryote Ostreococcus provides genomic insights into the paradox of plankton speciation.</title>
        <authorList>
            <person name="Palenik B."/>
            <person name="Grimwood J."/>
            <person name="Aerts A."/>
            <person name="Rouze P."/>
            <person name="Salamov A."/>
            <person name="Putnam N."/>
            <person name="Dupont C."/>
            <person name="Jorgensen R."/>
            <person name="Derelle E."/>
            <person name="Rombauts S."/>
            <person name="Zhou K."/>
            <person name="Otillar R."/>
            <person name="Merchant S.S."/>
            <person name="Podell S."/>
            <person name="Gaasterland T."/>
            <person name="Napoli C."/>
            <person name="Gendler K."/>
            <person name="Manuell A."/>
            <person name="Tai V."/>
            <person name="Vallon O."/>
            <person name="Piganeau G."/>
            <person name="Jancek S."/>
            <person name="Heijde M."/>
            <person name="Jabbari K."/>
            <person name="Bowler C."/>
            <person name="Lohr M."/>
            <person name="Robbens S."/>
            <person name="Werner G."/>
            <person name="Dubchak I."/>
            <person name="Pazour G.J."/>
            <person name="Ren Q."/>
            <person name="Paulsen I."/>
            <person name="Delwiche C."/>
            <person name="Schmutz J."/>
            <person name="Rokhsar D."/>
            <person name="Van de Peer Y."/>
            <person name="Moreau H."/>
            <person name="Grigoriev I.V."/>
        </authorList>
    </citation>
    <scope>NUCLEOTIDE SEQUENCE [LARGE SCALE GENOMIC DNA]</scope>
    <source>
        <strain evidence="4 5">CCE9901</strain>
    </source>
</reference>
<organism evidence="4 5">
    <name type="scientific">Ostreococcus lucimarinus (strain CCE9901)</name>
    <dbReference type="NCBI Taxonomy" id="436017"/>
    <lineage>
        <taxon>Eukaryota</taxon>
        <taxon>Viridiplantae</taxon>
        <taxon>Chlorophyta</taxon>
        <taxon>Mamiellophyceae</taxon>
        <taxon>Mamiellales</taxon>
        <taxon>Bathycoccaceae</taxon>
        <taxon>Ostreococcus</taxon>
    </lineage>
</organism>
<dbReference type="GeneID" id="5002882"/>